<dbReference type="InterPro" id="IPR035906">
    <property type="entry name" value="MetI-like_sf"/>
</dbReference>
<feature type="transmembrane region" description="Helical" evidence="10">
    <location>
        <begin position="72"/>
        <end position="97"/>
    </location>
</feature>
<keyword evidence="7 10" id="KW-0812">Transmembrane</keyword>
<evidence type="ECO:0000313" key="13">
    <source>
        <dbReference type="Proteomes" id="UP000606463"/>
    </source>
</evidence>
<dbReference type="NCBIfam" id="TIGR00974">
    <property type="entry name" value="3a0107s02c"/>
    <property type="match status" value="1"/>
</dbReference>
<dbReference type="PROSITE" id="PS50928">
    <property type="entry name" value="ABC_TM1"/>
    <property type="match status" value="1"/>
</dbReference>
<reference evidence="12" key="1">
    <citation type="journal article" date="2020" name="ISME J.">
        <title>Gammaproteobacteria mediating utilization of methyl-, sulfur- and petroleum organic compounds in deep ocean hydrothermal plumes.</title>
        <authorList>
            <person name="Zhou Z."/>
            <person name="Liu Y."/>
            <person name="Pan J."/>
            <person name="Cron B.R."/>
            <person name="Toner B.M."/>
            <person name="Anantharaman K."/>
            <person name="Breier J.A."/>
            <person name="Dick G.J."/>
            <person name="Li M."/>
        </authorList>
    </citation>
    <scope>NUCLEOTIDE SEQUENCE</scope>
    <source>
        <strain evidence="12">SZUA-1501</strain>
    </source>
</reference>
<evidence type="ECO:0000256" key="4">
    <source>
        <dbReference type="ARBA" id="ARBA00022448"/>
    </source>
</evidence>
<accession>A0A9D1CF19</accession>
<dbReference type="InterPro" id="IPR005672">
    <property type="entry name" value="Phosphate_PstA"/>
</dbReference>
<evidence type="ECO:0000256" key="2">
    <source>
        <dbReference type="ARBA" id="ARBA00007069"/>
    </source>
</evidence>
<organism evidence="12 13">
    <name type="scientific">Aquifex aeolicus</name>
    <dbReference type="NCBI Taxonomy" id="63363"/>
    <lineage>
        <taxon>Bacteria</taxon>
        <taxon>Pseudomonadati</taxon>
        <taxon>Aquificota</taxon>
        <taxon>Aquificia</taxon>
        <taxon>Aquificales</taxon>
        <taxon>Aquificaceae</taxon>
        <taxon>Aquifex</taxon>
    </lineage>
</organism>
<comment type="similarity">
    <text evidence="2 10">Belongs to the binding-protein-dependent transport system permease family. CysTW subfamily.</text>
</comment>
<keyword evidence="8 10" id="KW-1133">Transmembrane helix</keyword>
<dbReference type="GO" id="GO:0035435">
    <property type="term" value="P:phosphate ion transmembrane transport"/>
    <property type="evidence" value="ECO:0007669"/>
    <property type="project" value="InterPro"/>
</dbReference>
<dbReference type="SUPFAM" id="SSF161098">
    <property type="entry name" value="MetI-like"/>
    <property type="match status" value="1"/>
</dbReference>
<dbReference type="PANTHER" id="PTHR42922">
    <property type="entry name" value="PHOSPHATE TRANSPORT SYSTEM PERMEASE PROTEIN PSTA"/>
    <property type="match status" value="1"/>
</dbReference>
<feature type="transmembrane region" description="Helical" evidence="10">
    <location>
        <begin position="186"/>
        <end position="211"/>
    </location>
</feature>
<dbReference type="InterPro" id="IPR000515">
    <property type="entry name" value="MetI-like"/>
</dbReference>
<evidence type="ECO:0000256" key="10">
    <source>
        <dbReference type="RuleBase" id="RU363043"/>
    </source>
</evidence>
<feature type="transmembrane region" description="Helical" evidence="10">
    <location>
        <begin position="257"/>
        <end position="279"/>
    </location>
</feature>
<name>A0A9D1CF19_AQUAO</name>
<dbReference type="CDD" id="cd06261">
    <property type="entry name" value="TM_PBP2"/>
    <property type="match status" value="1"/>
</dbReference>
<evidence type="ECO:0000256" key="8">
    <source>
        <dbReference type="ARBA" id="ARBA00022989"/>
    </source>
</evidence>
<feature type="domain" description="ABC transmembrane type-1" evidence="11">
    <location>
        <begin position="72"/>
        <end position="275"/>
    </location>
</feature>
<evidence type="ECO:0000256" key="5">
    <source>
        <dbReference type="ARBA" id="ARBA00022475"/>
    </source>
</evidence>
<evidence type="ECO:0000256" key="9">
    <source>
        <dbReference type="ARBA" id="ARBA00023136"/>
    </source>
</evidence>
<dbReference type="InterPro" id="IPR051408">
    <property type="entry name" value="Phosphate_transprt_permease"/>
</dbReference>
<evidence type="ECO:0000256" key="3">
    <source>
        <dbReference type="ARBA" id="ARBA00016864"/>
    </source>
</evidence>
<keyword evidence="5 10" id="KW-1003">Cell membrane</keyword>
<dbReference type="Gene3D" id="1.10.3720.10">
    <property type="entry name" value="MetI-like"/>
    <property type="match status" value="1"/>
</dbReference>
<gene>
    <name evidence="12" type="primary">pstA</name>
    <name evidence="12" type="ORF">EYH37_02300</name>
</gene>
<feature type="transmembrane region" description="Helical" evidence="10">
    <location>
        <begin position="20"/>
        <end position="45"/>
    </location>
</feature>
<evidence type="ECO:0000256" key="1">
    <source>
        <dbReference type="ARBA" id="ARBA00004651"/>
    </source>
</evidence>
<proteinExistence type="inferred from homology"/>
<evidence type="ECO:0000256" key="6">
    <source>
        <dbReference type="ARBA" id="ARBA00022592"/>
    </source>
</evidence>
<evidence type="ECO:0000313" key="12">
    <source>
        <dbReference type="EMBL" id="HIP98184.1"/>
    </source>
</evidence>
<feature type="transmembrane region" description="Helical" evidence="10">
    <location>
        <begin position="139"/>
        <end position="158"/>
    </location>
</feature>
<dbReference type="EMBL" id="DQVE01000022">
    <property type="protein sequence ID" value="HIP98184.1"/>
    <property type="molecule type" value="Genomic_DNA"/>
</dbReference>
<dbReference type="AlphaFoldDB" id="A0A9D1CF19"/>
<dbReference type="PANTHER" id="PTHR42922:SF1">
    <property type="entry name" value="PHOSPHATE TRANSPORT SYSTEM PERMEASE PROTEIN PSTA"/>
    <property type="match status" value="1"/>
</dbReference>
<keyword evidence="6" id="KW-0592">Phosphate transport</keyword>
<keyword evidence="9 10" id="KW-0472">Membrane</keyword>
<dbReference type="Proteomes" id="UP000606463">
    <property type="component" value="Unassembled WGS sequence"/>
</dbReference>
<dbReference type="Pfam" id="PF00528">
    <property type="entry name" value="BPD_transp_1"/>
    <property type="match status" value="1"/>
</dbReference>
<protein>
    <recommendedName>
        <fullName evidence="3 10">Phosphate transport system permease protein PstA</fullName>
    </recommendedName>
</protein>
<dbReference type="GO" id="GO:0005315">
    <property type="term" value="F:phosphate transmembrane transporter activity"/>
    <property type="evidence" value="ECO:0007669"/>
    <property type="project" value="InterPro"/>
</dbReference>
<comment type="subcellular location">
    <subcellularLocation>
        <location evidence="1 10">Cell membrane</location>
        <topology evidence="1 10">Multi-pass membrane protein</topology>
    </subcellularLocation>
</comment>
<comment type="caution">
    <text evidence="12">The sequence shown here is derived from an EMBL/GenBank/DDBJ whole genome shotgun (WGS) entry which is preliminary data.</text>
</comment>
<keyword evidence="4" id="KW-0813">Transport</keyword>
<dbReference type="GO" id="GO:0005886">
    <property type="term" value="C:plasma membrane"/>
    <property type="evidence" value="ECO:0007669"/>
    <property type="project" value="UniProtKB-SubCell"/>
</dbReference>
<sequence length="285" mass="31355">MERRLIPREVLIRRKLFNYLFLFLNWLAVFVGLSVLFWILGYLTLKGIQGFSLSLFTQVGGNPSGGGLLHAFVGHFIISILTLLMGVPLGILIGIYLAEYARYSRLGRLLSDVSDIMLAAPSIVIGVFVYIILVKPLGTFNALAGAVALAILMIPVILKTTENMLRLVPDALREAAIALGAPKWRVILQVVLPSAKFGILTGVVLGIARIIGETAPLLFTSFNNNFLNFDIFKPMASLTVTIYQYALSPFPNWQKQAFAAALILTLLVLFATLLAKFVIAKRYKV</sequence>
<evidence type="ECO:0000259" key="11">
    <source>
        <dbReference type="PROSITE" id="PS50928"/>
    </source>
</evidence>
<feature type="transmembrane region" description="Helical" evidence="10">
    <location>
        <begin position="109"/>
        <end position="133"/>
    </location>
</feature>
<evidence type="ECO:0000256" key="7">
    <source>
        <dbReference type="ARBA" id="ARBA00022692"/>
    </source>
</evidence>